<gene>
    <name evidence="2" type="ORF">NRB56_74180</name>
</gene>
<evidence type="ECO:0000259" key="1">
    <source>
        <dbReference type="Pfam" id="PF16289"/>
    </source>
</evidence>
<comment type="caution">
    <text evidence="2">The sequence shown here is derived from an EMBL/GenBank/DDBJ whole genome shotgun (WGS) entry which is preliminary data.</text>
</comment>
<dbReference type="Proteomes" id="UP000431401">
    <property type="component" value="Unassembled WGS sequence"/>
</dbReference>
<dbReference type="OrthoDB" id="5121738at2"/>
<dbReference type="RefSeq" id="WP_153349010.1">
    <property type="nucleotide sequence ID" value="NZ_WEGI01000023.1"/>
</dbReference>
<dbReference type="InterPro" id="IPR032557">
    <property type="entry name" value="DUF4935"/>
</dbReference>
<sequence length="225" mass="25368">MIILDTSILRGLGLKSSTAELLRAIKESGVQRIAVPWMVLEELAAQQVLKYASSYEKARSANEQLAKLTPWSISRTALPRIDKVRDHWRAEYQKLAEVIDIQPEILAQALYREANLIPPARRVGDNPQSPKIGARDAAIWLAAVGYAKGNPAEKVYFVSGNTKDFGSGKDRPEELNGDLRGIEGRFVQMTSVDEVVQEFAEEVKFDPALHEEMMWRIEFCERISR</sequence>
<protein>
    <recommendedName>
        <fullName evidence="1">DUF4935 domain-containing protein</fullName>
    </recommendedName>
</protein>
<organism evidence="2 3">
    <name type="scientific">Nocardia aurantia</name>
    <dbReference type="NCBI Taxonomy" id="2585199"/>
    <lineage>
        <taxon>Bacteria</taxon>
        <taxon>Bacillati</taxon>
        <taxon>Actinomycetota</taxon>
        <taxon>Actinomycetes</taxon>
        <taxon>Mycobacteriales</taxon>
        <taxon>Nocardiaceae</taxon>
        <taxon>Nocardia</taxon>
    </lineage>
</organism>
<evidence type="ECO:0000313" key="2">
    <source>
        <dbReference type="EMBL" id="MQY31807.1"/>
    </source>
</evidence>
<evidence type="ECO:0000313" key="3">
    <source>
        <dbReference type="Proteomes" id="UP000431401"/>
    </source>
</evidence>
<dbReference type="AlphaFoldDB" id="A0A7K0E206"/>
<proteinExistence type="predicted"/>
<dbReference type="Pfam" id="PF16289">
    <property type="entry name" value="PIN_12"/>
    <property type="match status" value="1"/>
</dbReference>
<keyword evidence="3" id="KW-1185">Reference proteome</keyword>
<dbReference type="EMBL" id="WEGI01000023">
    <property type="protein sequence ID" value="MQY31807.1"/>
    <property type="molecule type" value="Genomic_DNA"/>
</dbReference>
<reference evidence="2 3" key="1">
    <citation type="submission" date="2019-10" db="EMBL/GenBank/DDBJ databases">
        <title>Nocardia macrotermitis sp. nov. and Nocardia aurantia sp. nov., isolated from the gut of fungus growing-termite Macrotermes natalensis.</title>
        <authorList>
            <person name="Benndorf R."/>
            <person name="Schwitalla J."/>
            <person name="Martin K."/>
            <person name="De Beer W."/>
            <person name="Kaster A.-K."/>
            <person name="Vollmers J."/>
            <person name="Poulsen M."/>
            <person name="Beemelmanns C."/>
        </authorList>
    </citation>
    <scope>NUCLEOTIDE SEQUENCE [LARGE SCALE GENOMIC DNA]</scope>
    <source>
        <strain evidence="2 3">RB56</strain>
    </source>
</reference>
<feature type="domain" description="DUF4935" evidence="1">
    <location>
        <begin position="2"/>
        <end position="165"/>
    </location>
</feature>
<accession>A0A7K0E206</accession>
<name>A0A7K0E206_9NOCA</name>